<reference evidence="2 3" key="1">
    <citation type="submission" date="2021-04" db="EMBL/GenBank/DDBJ databases">
        <authorList>
            <person name="Bliznina A."/>
        </authorList>
    </citation>
    <scope>NUCLEOTIDE SEQUENCE [LARGE SCALE GENOMIC DNA]</scope>
</reference>
<name>A0ABN7RNB7_OIKDI</name>
<dbReference type="Proteomes" id="UP001158576">
    <property type="component" value="Chromosome PAR"/>
</dbReference>
<keyword evidence="3" id="KW-1185">Reference proteome</keyword>
<evidence type="ECO:0000256" key="1">
    <source>
        <dbReference type="SAM" id="Phobius"/>
    </source>
</evidence>
<feature type="transmembrane region" description="Helical" evidence="1">
    <location>
        <begin position="466"/>
        <end position="488"/>
    </location>
</feature>
<gene>
    <name evidence="2" type="ORF">OKIOD_LOCUS1545</name>
</gene>
<sequence length="542" mass="63321">MIASNLIHWDMVKYRPSFGSACVMKFKSCIKNDYDFDACAASLYDCGDIYNDNYREFIFPSPKIALVKKRKAKNETFTDFENEENKNQCMYLFSIETALCRTLCDPTSLTKLEDLTNCREICRIIGSKYSNDVCPFQKNCPKGCRAQLRAMLVSFDEKTVETTELFVFGTYDGSVCTTFFQGHFYIFATIVIGNNNDYSPELTANLFKYDTEGRNEGVLSMREDMPGFVFGRYGTSLCGNGILSAQVNEPVVERIFVCGPRENQDVCYTIDESRASGLAEVLYRKPLQFTFEDFQKRSHGYTHNQKFTILNLSRQQIRVDTFHGIQRREESWTSQNFYLPSYFDERKHVDNVFLDAYPDREGITFVTSSNQIYDWRYIYFHVHRLHQGHWTIISSYKSDRIAPDRYDKSYLYTFIVSGKLMVMENQLGLKGKRLVPTFIVFDIIEEEMNRFTEAHRDQFLEADEDVMWSTCIFGIGAVVVLLVGSLVAKQIKDNYEMVKLVLMFQIPLLLLYLYDQGYMKFSPDRSYQRRTTSNYWQSSRRY</sequence>
<keyword evidence="1" id="KW-1133">Transmembrane helix</keyword>
<keyword evidence="1" id="KW-0812">Transmembrane</keyword>
<keyword evidence="1" id="KW-0472">Membrane</keyword>
<evidence type="ECO:0000313" key="2">
    <source>
        <dbReference type="EMBL" id="CAG5081896.1"/>
    </source>
</evidence>
<evidence type="ECO:0000313" key="3">
    <source>
        <dbReference type="Proteomes" id="UP001158576"/>
    </source>
</evidence>
<proteinExistence type="predicted"/>
<feature type="transmembrane region" description="Helical" evidence="1">
    <location>
        <begin position="497"/>
        <end position="514"/>
    </location>
</feature>
<protein>
    <submittedName>
        <fullName evidence="2">Oidioi.mRNA.OKI2018_I69.PAR.g9987.t1.cds</fullName>
    </submittedName>
</protein>
<accession>A0ABN7RNB7</accession>
<dbReference type="EMBL" id="OU015568">
    <property type="protein sequence ID" value="CAG5081896.1"/>
    <property type="molecule type" value="Genomic_DNA"/>
</dbReference>
<organism evidence="2 3">
    <name type="scientific">Oikopleura dioica</name>
    <name type="common">Tunicate</name>
    <dbReference type="NCBI Taxonomy" id="34765"/>
    <lineage>
        <taxon>Eukaryota</taxon>
        <taxon>Metazoa</taxon>
        <taxon>Chordata</taxon>
        <taxon>Tunicata</taxon>
        <taxon>Appendicularia</taxon>
        <taxon>Copelata</taxon>
        <taxon>Oikopleuridae</taxon>
        <taxon>Oikopleura</taxon>
    </lineage>
</organism>